<accession>A0A2P2NGT5</accession>
<dbReference type="AlphaFoldDB" id="A0A2P2NGT5"/>
<sequence length="64" mass="7237">MSYKDINVFTKTTVGNGTVLSRQAHRSPSNMYGNCTIQLGSETIFPFFVCRILMQLKIPSLSFF</sequence>
<evidence type="ECO:0000313" key="1">
    <source>
        <dbReference type="EMBL" id="MBX41664.1"/>
    </source>
</evidence>
<proteinExistence type="predicted"/>
<dbReference type="EMBL" id="GGEC01061180">
    <property type="protein sequence ID" value="MBX41664.1"/>
    <property type="molecule type" value="Transcribed_RNA"/>
</dbReference>
<reference evidence="1" key="1">
    <citation type="submission" date="2018-02" db="EMBL/GenBank/DDBJ databases">
        <title>Rhizophora mucronata_Transcriptome.</title>
        <authorList>
            <person name="Meera S.P."/>
            <person name="Sreeshan A."/>
            <person name="Augustine A."/>
        </authorList>
    </citation>
    <scope>NUCLEOTIDE SEQUENCE</scope>
    <source>
        <tissue evidence="1">Leaf</tissue>
    </source>
</reference>
<organism evidence="1">
    <name type="scientific">Rhizophora mucronata</name>
    <name type="common">Asiatic mangrove</name>
    <dbReference type="NCBI Taxonomy" id="61149"/>
    <lineage>
        <taxon>Eukaryota</taxon>
        <taxon>Viridiplantae</taxon>
        <taxon>Streptophyta</taxon>
        <taxon>Embryophyta</taxon>
        <taxon>Tracheophyta</taxon>
        <taxon>Spermatophyta</taxon>
        <taxon>Magnoliopsida</taxon>
        <taxon>eudicotyledons</taxon>
        <taxon>Gunneridae</taxon>
        <taxon>Pentapetalae</taxon>
        <taxon>rosids</taxon>
        <taxon>fabids</taxon>
        <taxon>Malpighiales</taxon>
        <taxon>Rhizophoraceae</taxon>
        <taxon>Rhizophora</taxon>
    </lineage>
</organism>
<protein>
    <submittedName>
        <fullName evidence="1">Uncharacterized protein</fullName>
    </submittedName>
</protein>
<name>A0A2P2NGT5_RHIMU</name>